<dbReference type="Proteomes" id="UP000237350">
    <property type="component" value="Unassembled WGS sequence"/>
</dbReference>
<proteinExistence type="predicted"/>
<accession>A0A2S4JFS6</accession>
<evidence type="ECO:0000313" key="1">
    <source>
        <dbReference type="EMBL" id="POQ98417.1"/>
    </source>
</evidence>
<reference evidence="2" key="1">
    <citation type="submission" date="2015-12" db="EMBL/GenBank/DDBJ databases">
        <authorList>
            <person name="Lodha T.D."/>
            <person name="Chintalapati S."/>
            <person name="Chintalapati V.R."/>
            <person name="Sravanthi T."/>
        </authorList>
    </citation>
    <scope>NUCLEOTIDE SEQUENCE [LARGE SCALE GENOMIC DNA]</scope>
    <source>
        <strain evidence="2">JC133</strain>
    </source>
</reference>
<gene>
    <name evidence="1" type="ORF">AU468_13770</name>
</gene>
<dbReference type="AlphaFoldDB" id="A0A2S4JFS6"/>
<name>A0A2S4JFS6_9SPIO</name>
<evidence type="ECO:0000313" key="2">
    <source>
        <dbReference type="Proteomes" id="UP000237350"/>
    </source>
</evidence>
<keyword evidence="2" id="KW-1185">Reference proteome</keyword>
<comment type="caution">
    <text evidence="1">The sequence shown here is derived from an EMBL/GenBank/DDBJ whole genome shotgun (WGS) entry which is preliminary data.</text>
</comment>
<protein>
    <submittedName>
        <fullName evidence="1">Uncharacterized protein</fullName>
    </submittedName>
</protein>
<sequence length="111" mass="12688">MIEGPIRPFLGFSHVDVVNKRFCPRLETLGKLVQNVRCFMDPAALSDGVWEHLWQCFPKSQSAIANCQLRIQFQATTIFQLKQQVFPALFTFPVSFAPVFKSEKQHFGLEG</sequence>
<organism evidence="1 2">
    <name type="scientific">Alkalispirochaeta sphaeroplastigenens</name>
    <dbReference type="NCBI Taxonomy" id="1187066"/>
    <lineage>
        <taxon>Bacteria</taxon>
        <taxon>Pseudomonadati</taxon>
        <taxon>Spirochaetota</taxon>
        <taxon>Spirochaetia</taxon>
        <taxon>Spirochaetales</taxon>
        <taxon>Spirochaetaceae</taxon>
        <taxon>Alkalispirochaeta</taxon>
    </lineage>
</organism>
<dbReference type="EMBL" id="LPWH01000123">
    <property type="protein sequence ID" value="POQ98417.1"/>
    <property type="molecule type" value="Genomic_DNA"/>
</dbReference>